<dbReference type="AlphaFoldDB" id="A0A3R7MSQ2"/>
<gene>
    <name evidence="2" type="ORF">C7M84_012938</name>
</gene>
<evidence type="ECO:0000313" key="2">
    <source>
        <dbReference type="EMBL" id="ROT68876.1"/>
    </source>
</evidence>
<dbReference type="EMBL" id="QCYY01002624">
    <property type="protein sequence ID" value="ROT68876.1"/>
    <property type="molecule type" value="Genomic_DNA"/>
</dbReference>
<accession>A0A3R7MSQ2</accession>
<dbReference type="OrthoDB" id="6370583at2759"/>
<reference evidence="2 3" key="2">
    <citation type="submission" date="2019-01" db="EMBL/GenBank/DDBJ databases">
        <title>The decoding of complex shrimp genome reveals the adaptation for benthos swimmer, frequently molting mechanism and breeding impact on genome.</title>
        <authorList>
            <person name="Sun Y."/>
            <person name="Gao Y."/>
            <person name="Yu Y."/>
        </authorList>
    </citation>
    <scope>NUCLEOTIDE SEQUENCE [LARGE SCALE GENOMIC DNA]</scope>
    <source>
        <tissue evidence="2">Muscle</tissue>
    </source>
</reference>
<organism evidence="2 3">
    <name type="scientific">Penaeus vannamei</name>
    <name type="common">Whiteleg shrimp</name>
    <name type="synonym">Litopenaeus vannamei</name>
    <dbReference type="NCBI Taxonomy" id="6689"/>
    <lineage>
        <taxon>Eukaryota</taxon>
        <taxon>Metazoa</taxon>
        <taxon>Ecdysozoa</taxon>
        <taxon>Arthropoda</taxon>
        <taxon>Crustacea</taxon>
        <taxon>Multicrustacea</taxon>
        <taxon>Malacostraca</taxon>
        <taxon>Eumalacostraca</taxon>
        <taxon>Eucarida</taxon>
        <taxon>Decapoda</taxon>
        <taxon>Dendrobranchiata</taxon>
        <taxon>Penaeoidea</taxon>
        <taxon>Penaeidae</taxon>
        <taxon>Penaeus</taxon>
    </lineage>
</organism>
<evidence type="ECO:0000256" key="1">
    <source>
        <dbReference type="SAM" id="MobiDB-lite"/>
    </source>
</evidence>
<sequence>MPGDVSHHRLIARPPGLPGYQPGRWCAVCGKTTSNRTIIDCSSGDCPNTSHTNCLGDNSTFDCCEVSALRTAQGITSPVVYQVAAAEPPEGALLSMLSLLMRERKTSSEKYRLSRHKTTLYLFKVSVDSFLLLLIPLVLPYPSLSPVTGLQDIRHTHHTHNRSTPLTPTHTLSSRLTPFIQPGVMPGRKSRDQLTIISANVRGLLTNIGDLVIPRTPDIVATVETFMNESVPDNFGHMKGYTRWHRRDRTHGTFGGVAVSFHKSLSVQPLDVDPNHLEIMFFKIWAQHQTVLLCVCYRPQWQGSEPIVFLQTHLDELLQLHTCNHVIIGICTLYAAQVRSLMEYAPLTWSSCPPSYLGLLDKIQQRAQRLICLKAPPDQSSPLMQPLQQPPAHAPALPPPGMTNSSPSFPRYTRMWEPPSTADSASPHHLITHL</sequence>
<dbReference type="SUPFAM" id="SSF56219">
    <property type="entry name" value="DNase I-like"/>
    <property type="match status" value="1"/>
</dbReference>
<feature type="region of interest" description="Disordered" evidence="1">
    <location>
        <begin position="380"/>
        <end position="434"/>
    </location>
</feature>
<dbReference type="Proteomes" id="UP000283509">
    <property type="component" value="Unassembled WGS sequence"/>
</dbReference>
<evidence type="ECO:0000313" key="3">
    <source>
        <dbReference type="Proteomes" id="UP000283509"/>
    </source>
</evidence>
<proteinExistence type="predicted"/>
<protein>
    <submittedName>
        <fullName evidence="2">Uncharacterized protein</fullName>
    </submittedName>
</protein>
<reference evidence="2 3" key="1">
    <citation type="submission" date="2018-04" db="EMBL/GenBank/DDBJ databases">
        <authorList>
            <person name="Zhang X."/>
            <person name="Yuan J."/>
            <person name="Li F."/>
            <person name="Xiang J."/>
        </authorList>
    </citation>
    <scope>NUCLEOTIDE SEQUENCE [LARGE SCALE GENOMIC DNA]</scope>
    <source>
        <tissue evidence="2">Muscle</tissue>
    </source>
</reference>
<keyword evidence="3" id="KW-1185">Reference proteome</keyword>
<dbReference type="InterPro" id="IPR036691">
    <property type="entry name" value="Endo/exonu/phosph_ase_sf"/>
</dbReference>
<dbReference type="Gene3D" id="3.60.10.10">
    <property type="entry name" value="Endonuclease/exonuclease/phosphatase"/>
    <property type="match status" value="1"/>
</dbReference>
<comment type="caution">
    <text evidence="2">The sequence shown here is derived from an EMBL/GenBank/DDBJ whole genome shotgun (WGS) entry which is preliminary data.</text>
</comment>
<name>A0A3R7MSQ2_PENVA</name>
<feature type="compositionally biased region" description="Pro residues" evidence="1">
    <location>
        <begin position="388"/>
        <end position="401"/>
    </location>
</feature>